<dbReference type="AlphaFoldDB" id="A0A0T6BNY4"/>
<evidence type="ECO:0000313" key="4">
    <source>
        <dbReference type="Proteomes" id="UP000036168"/>
    </source>
</evidence>
<reference evidence="3 5" key="3">
    <citation type="submission" date="2023-03" db="EMBL/GenBank/DDBJ databases">
        <title>Agriculturally important microbes genome sequencing.</title>
        <authorList>
            <person name="Dunlap C."/>
        </authorList>
    </citation>
    <scope>NUCLEOTIDE SEQUENCE [LARGE SCALE GENOMIC DNA]</scope>
    <source>
        <strain evidence="3 5">CBP-3203</strain>
    </source>
</reference>
<evidence type="ECO:0000313" key="2">
    <source>
        <dbReference type="EMBL" id="KRT93244.1"/>
    </source>
</evidence>
<dbReference type="EMBL" id="LECW02000022">
    <property type="protein sequence ID" value="KRT93244.1"/>
    <property type="molecule type" value="Genomic_DNA"/>
</dbReference>
<proteinExistence type="predicted"/>
<feature type="domain" description="DUF2268" evidence="1">
    <location>
        <begin position="67"/>
        <end position="258"/>
    </location>
</feature>
<dbReference type="Proteomes" id="UP001341297">
    <property type="component" value="Unassembled WGS sequence"/>
</dbReference>
<reference evidence="2 4" key="1">
    <citation type="journal article" date="2015" name="Int. J. Syst. Evol. Microbiol.">
        <title>Bacillus glycinifermentans sp. nov., isolated from fermented soybean paste.</title>
        <authorList>
            <person name="Kim S.J."/>
            <person name="Dunlap C.A."/>
            <person name="Kwon S.W."/>
            <person name="Rooney A.P."/>
        </authorList>
    </citation>
    <scope>NUCLEOTIDE SEQUENCE [LARGE SCALE GENOMIC DNA]</scope>
    <source>
        <strain evidence="2 4">GO-13</strain>
    </source>
</reference>
<dbReference type="RefSeq" id="WP_048355069.1">
    <property type="nucleotide sequence ID" value="NZ_CP023481.1"/>
</dbReference>
<evidence type="ECO:0000313" key="5">
    <source>
        <dbReference type="Proteomes" id="UP001341297"/>
    </source>
</evidence>
<comment type="caution">
    <text evidence="2">The sequence shown here is derived from an EMBL/GenBank/DDBJ whole genome shotgun (WGS) entry which is preliminary data.</text>
</comment>
<protein>
    <submittedName>
        <fullName evidence="3">DUF2268 domain-containing protein</fullName>
    </submittedName>
</protein>
<dbReference type="EMBL" id="JARRTL010000034">
    <property type="protein sequence ID" value="MEC0487572.1"/>
    <property type="molecule type" value="Genomic_DNA"/>
</dbReference>
<gene>
    <name evidence="2" type="ORF">AB447_220070</name>
    <name evidence="3" type="ORF">P8828_22770</name>
</gene>
<sequence length="262" mass="30391">MSVEQTYKWYEKASSMRELSLCLLPYFKGAKANQSMSLISHLQSHGMLRYWSDGQKTMKGLREKGVFQHVNKEERLLKKRWNGPDVPIIILPVDERNRKIRAEFGSKSGLAFRDKLFLFLSTHISSSSISAIITHEYNHVCRLENMPKEEKDVTLLDTIVLEGLAENAVYERFGESEIAGWTSFYSEKQLEHFQNRLIRPYFELRRQDGRLFSNILFGKGYYPDMLGYAVGYNIVKKYLSSKKLKVADVLSLPAEDFIVPML</sequence>
<organism evidence="2 4">
    <name type="scientific">Bacillus glycinifermentans</name>
    <dbReference type="NCBI Taxonomy" id="1664069"/>
    <lineage>
        <taxon>Bacteria</taxon>
        <taxon>Bacillati</taxon>
        <taxon>Bacillota</taxon>
        <taxon>Bacilli</taxon>
        <taxon>Bacillales</taxon>
        <taxon>Bacillaceae</taxon>
        <taxon>Bacillus</taxon>
    </lineage>
</organism>
<evidence type="ECO:0000313" key="3">
    <source>
        <dbReference type="EMBL" id="MEC0487572.1"/>
    </source>
</evidence>
<keyword evidence="5" id="KW-1185">Reference proteome</keyword>
<dbReference type="STRING" id="1664069.BGLY_1250"/>
<accession>A0A0T6BNY4</accession>
<name>A0A0T6BNY4_9BACI</name>
<dbReference type="Pfam" id="PF10026">
    <property type="entry name" value="DUF2268"/>
    <property type="match status" value="1"/>
</dbReference>
<dbReference type="OrthoDB" id="2449457at2"/>
<dbReference type="InterPro" id="IPR018728">
    <property type="entry name" value="DUF2268"/>
</dbReference>
<reference evidence="2" key="2">
    <citation type="submission" date="2015-10" db="EMBL/GenBank/DDBJ databases">
        <authorList>
            <person name="Gilbert D.G."/>
        </authorList>
    </citation>
    <scope>NUCLEOTIDE SEQUENCE</scope>
    <source>
        <strain evidence="2">GO-13</strain>
    </source>
</reference>
<dbReference type="Proteomes" id="UP000036168">
    <property type="component" value="Unassembled WGS sequence"/>
</dbReference>
<evidence type="ECO:0000259" key="1">
    <source>
        <dbReference type="Pfam" id="PF10026"/>
    </source>
</evidence>